<dbReference type="GO" id="GO:0047324">
    <property type="term" value="F:phosphoenolpyruvate-glycerone phosphotransferase activity"/>
    <property type="evidence" value="ECO:0007669"/>
    <property type="project" value="UniProtKB-EC"/>
</dbReference>
<keyword evidence="2" id="KW-0808">Transferase</keyword>
<reference evidence="2" key="1">
    <citation type="journal article" date="2021" name="PeerJ">
        <title>Extensive microbial diversity within the chicken gut microbiome revealed by metagenomics and culture.</title>
        <authorList>
            <person name="Gilroy R."/>
            <person name="Ravi A."/>
            <person name="Getino M."/>
            <person name="Pursley I."/>
            <person name="Horton D.L."/>
            <person name="Alikhan N.F."/>
            <person name="Baker D."/>
            <person name="Gharbi K."/>
            <person name="Hall N."/>
            <person name="Watson M."/>
            <person name="Adriaenssens E.M."/>
            <person name="Foster-Nyarko E."/>
            <person name="Jarju S."/>
            <person name="Secka A."/>
            <person name="Antonio M."/>
            <person name="Oren A."/>
            <person name="Chaudhuri R.R."/>
            <person name="La Ragione R."/>
            <person name="Hildebrand F."/>
            <person name="Pallen M.J."/>
        </authorList>
    </citation>
    <scope>NUCLEOTIDE SEQUENCE</scope>
    <source>
        <strain evidence="2">CHK178-16964</strain>
    </source>
</reference>
<dbReference type="EMBL" id="DWZA01000040">
    <property type="protein sequence ID" value="HJA70817.1"/>
    <property type="molecule type" value="Genomic_DNA"/>
</dbReference>
<protein>
    <submittedName>
        <fullName evidence="2">Dihydroxyacetone kinase subunit DhaK</fullName>
        <ecNumber evidence="2">2.7.1.121</ecNumber>
    </submittedName>
</protein>
<dbReference type="Pfam" id="PF02733">
    <property type="entry name" value="Dak1"/>
    <property type="match status" value="1"/>
</dbReference>
<dbReference type="GO" id="GO:0019563">
    <property type="term" value="P:glycerol catabolic process"/>
    <property type="evidence" value="ECO:0007669"/>
    <property type="project" value="TreeGrafter"/>
</dbReference>
<dbReference type="Gene3D" id="3.40.50.10440">
    <property type="entry name" value="Dihydroxyacetone kinase, domain 1"/>
    <property type="match status" value="1"/>
</dbReference>
<accession>A0A9D2HH93</accession>
<dbReference type="InterPro" id="IPR004006">
    <property type="entry name" value="DhaK_dom"/>
</dbReference>
<dbReference type="GO" id="GO:0004371">
    <property type="term" value="F:glycerone kinase activity"/>
    <property type="evidence" value="ECO:0007669"/>
    <property type="project" value="InterPro"/>
</dbReference>
<dbReference type="PANTHER" id="PTHR28629">
    <property type="entry name" value="TRIOKINASE/FMN CYCLASE"/>
    <property type="match status" value="1"/>
</dbReference>
<dbReference type="InterPro" id="IPR050861">
    <property type="entry name" value="Dihydroxyacetone_Kinase"/>
</dbReference>
<dbReference type="PROSITE" id="PS51481">
    <property type="entry name" value="DHAK"/>
    <property type="match status" value="1"/>
</dbReference>
<gene>
    <name evidence="2" type="ORF">IAA07_04450</name>
</gene>
<evidence type="ECO:0000313" key="2">
    <source>
        <dbReference type="EMBL" id="HJA70817.1"/>
    </source>
</evidence>
<dbReference type="AlphaFoldDB" id="A0A9D2HH93"/>
<evidence type="ECO:0000259" key="1">
    <source>
        <dbReference type="PROSITE" id="PS51481"/>
    </source>
</evidence>
<dbReference type="GO" id="GO:0005829">
    <property type="term" value="C:cytosol"/>
    <property type="evidence" value="ECO:0007669"/>
    <property type="project" value="TreeGrafter"/>
</dbReference>
<dbReference type="PANTHER" id="PTHR28629:SF4">
    <property type="entry name" value="TRIOKINASE_FMN CYCLASE"/>
    <property type="match status" value="1"/>
</dbReference>
<sequence length="119" mass="12906">MIMKKFINDRRNLTSEMLEGLAAANKDILILGKQRMIINRKLADARRVTVVAQGGSGNEPAVSGFVGEGMVDISVVGDIFAAPDPQACNDKSRSGWRSPELFRRPAAGAAFKINRCNCL</sequence>
<dbReference type="EC" id="2.7.1.121" evidence="2"/>
<keyword evidence="2" id="KW-0418">Kinase</keyword>
<proteinExistence type="predicted"/>
<reference evidence="2" key="2">
    <citation type="submission" date="2021-04" db="EMBL/GenBank/DDBJ databases">
        <authorList>
            <person name="Gilroy R."/>
        </authorList>
    </citation>
    <scope>NUCLEOTIDE SEQUENCE</scope>
    <source>
        <strain evidence="2">CHK178-16964</strain>
    </source>
</reference>
<name>A0A9D2HH93_9FIRM</name>
<dbReference type="SUPFAM" id="SSF82549">
    <property type="entry name" value="DAK1/DegV-like"/>
    <property type="match status" value="1"/>
</dbReference>
<dbReference type="Proteomes" id="UP000823900">
    <property type="component" value="Unassembled WGS sequence"/>
</dbReference>
<comment type="caution">
    <text evidence="2">The sequence shown here is derived from an EMBL/GenBank/DDBJ whole genome shotgun (WGS) entry which is preliminary data.</text>
</comment>
<feature type="domain" description="DhaK" evidence="1">
    <location>
        <begin position="9"/>
        <end position="119"/>
    </location>
</feature>
<organism evidence="2 3">
    <name type="scientific">Candidatus Lachnoclostridium stercoravium</name>
    <dbReference type="NCBI Taxonomy" id="2838633"/>
    <lineage>
        <taxon>Bacteria</taxon>
        <taxon>Bacillati</taxon>
        <taxon>Bacillota</taxon>
        <taxon>Clostridia</taxon>
        <taxon>Lachnospirales</taxon>
        <taxon>Lachnospiraceae</taxon>
    </lineage>
</organism>
<evidence type="ECO:0000313" key="3">
    <source>
        <dbReference type="Proteomes" id="UP000823900"/>
    </source>
</evidence>